<name>A0ABU5UF54_9CYAN</name>
<dbReference type="InterPro" id="IPR029016">
    <property type="entry name" value="GAF-like_dom_sf"/>
</dbReference>
<dbReference type="InterPro" id="IPR029787">
    <property type="entry name" value="Nucleotide_cyclase"/>
</dbReference>
<gene>
    <name evidence="4" type="ORF">VB620_12680</name>
</gene>
<dbReference type="PANTHER" id="PTHR43081">
    <property type="entry name" value="ADENYLATE CYCLASE, TERMINAL-DIFFERENTIATION SPECIFIC-RELATED"/>
    <property type="match status" value="1"/>
</dbReference>
<evidence type="ECO:0000313" key="4">
    <source>
        <dbReference type="EMBL" id="MEA5582194.1"/>
    </source>
</evidence>
<dbReference type="CDD" id="cd07302">
    <property type="entry name" value="CHD"/>
    <property type="match status" value="1"/>
</dbReference>
<dbReference type="SUPFAM" id="SSF55781">
    <property type="entry name" value="GAF domain-like"/>
    <property type="match status" value="2"/>
</dbReference>
<dbReference type="PROSITE" id="PS50112">
    <property type="entry name" value="PAS"/>
    <property type="match status" value="1"/>
</dbReference>
<proteinExistence type="inferred from homology"/>
<accession>A0ABU5UF54</accession>
<dbReference type="InterPro" id="IPR050697">
    <property type="entry name" value="Adenylyl/Guanylyl_Cyclase_3/4"/>
</dbReference>
<dbReference type="RefSeq" id="WP_323196515.1">
    <property type="nucleotide sequence ID" value="NZ_JAYGHG010000019.1"/>
</dbReference>
<dbReference type="SUPFAM" id="SSF55785">
    <property type="entry name" value="PYP-like sensor domain (PAS domain)"/>
    <property type="match status" value="1"/>
</dbReference>
<dbReference type="CDD" id="cd00130">
    <property type="entry name" value="PAS"/>
    <property type="match status" value="1"/>
</dbReference>
<feature type="domain" description="PAS" evidence="2">
    <location>
        <begin position="444"/>
        <end position="496"/>
    </location>
</feature>
<dbReference type="Pfam" id="PF01590">
    <property type="entry name" value="GAF"/>
    <property type="match status" value="2"/>
</dbReference>
<dbReference type="InterPro" id="IPR000014">
    <property type="entry name" value="PAS"/>
</dbReference>
<dbReference type="NCBIfam" id="TIGR00229">
    <property type="entry name" value="sensory_box"/>
    <property type="match status" value="1"/>
</dbReference>
<evidence type="ECO:0000259" key="2">
    <source>
        <dbReference type="PROSITE" id="PS50112"/>
    </source>
</evidence>
<dbReference type="SMART" id="SM00065">
    <property type="entry name" value="GAF"/>
    <property type="match status" value="2"/>
</dbReference>
<protein>
    <submittedName>
        <fullName evidence="4">Adenylate/guanylate cyclase domain-containing protein</fullName>
    </submittedName>
</protein>
<dbReference type="Gene3D" id="3.30.70.1230">
    <property type="entry name" value="Nucleotide cyclase"/>
    <property type="match status" value="1"/>
</dbReference>
<comment type="similarity">
    <text evidence="1">Belongs to the adenylyl cyclase class-3 family.</text>
</comment>
<dbReference type="Pfam" id="PF00211">
    <property type="entry name" value="Guanylate_cyc"/>
    <property type="match status" value="1"/>
</dbReference>
<dbReference type="SMART" id="SM00091">
    <property type="entry name" value="PAS"/>
    <property type="match status" value="1"/>
</dbReference>
<organism evidence="4 5">
    <name type="scientific">Nodularia harveyana UHCC-0300</name>
    <dbReference type="NCBI Taxonomy" id="2974287"/>
    <lineage>
        <taxon>Bacteria</taxon>
        <taxon>Bacillati</taxon>
        <taxon>Cyanobacteriota</taxon>
        <taxon>Cyanophyceae</taxon>
        <taxon>Nostocales</taxon>
        <taxon>Nodulariaceae</taxon>
        <taxon>Nodularia</taxon>
    </lineage>
</organism>
<dbReference type="InterPro" id="IPR001054">
    <property type="entry name" value="A/G_cyclase"/>
</dbReference>
<keyword evidence="5" id="KW-1185">Reference proteome</keyword>
<feature type="domain" description="Guanylate cyclase" evidence="3">
    <location>
        <begin position="602"/>
        <end position="734"/>
    </location>
</feature>
<evidence type="ECO:0000313" key="5">
    <source>
        <dbReference type="Proteomes" id="UP001302120"/>
    </source>
</evidence>
<evidence type="ECO:0000256" key="1">
    <source>
        <dbReference type="ARBA" id="ARBA00005381"/>
    </source>
</evidence>
<dbReference type="Gene3D" id="3.30.450.40">
    <property type="match status" value="2"/>
</dbReference>
<sequence length="861" mass="97380">MSVHESSFGETTDLIIDISQQEHSYLQENSNSVTSLARNKEPISTFLAPLTKGTFKQVVAEVEQKLQIVHQTLSMLDSKGFETILQEMLHSITLKTGELLGADRTTIFLLDEDKQELWSILAEGDKKASLEIRMPADKGIAGEVATFKKVINIPFDFYEDPRSAFAQEQDKKSGYRTYTMLALPLLNEDGKLVAVVQLLNKLKSANNPEDPISERVNTVGFSETDEQLFQEFAPSIRLILESSRSFYIATQKQRALAALMKAIKSLSQSSLDLEDTLKRVMDEAKELMNADRSTLWLIDSDRHELWTKITQDNGSTRELRVAIGKGFVGMVAASGEKLNIPFDLYDHADADTAKEMDRQNGYRTCSLLCMPVFNADQKLIGVTQLVNKKKSGDFPTYNSDTWPKAPECFQASFDRNDEEFMEAFNIQAGVALQNAQLFATVKQQEQMQRDILRSLSNGVISTDKAGMIITANESAKNLLGLEVEESLEGRLITEAIAIKEGDFSKWYRDALQINNFQLSQQYYPDRTLMSNGVEQHSINLSINTIADASDQQQVRGALVVMEDISDEKRLKSTMYRYMTQELAEELLKLDDAKLGGDRKEVSILFSDIRGYTTLTESLEAEEVVSMLNDYFESMVEAVFKHKGTLDKYIGDAIMAVFGSPLPLENHAWMAVQTSIEMRHRLMDFNQRRHSDSKPRIKIGIGINSDTVISGNIGSSKRMEFTAIGDGVNLGSRLESISKQYGCDIVLSDNTFKPCQEQIWARELDYIRVKGRNEPVAIYELVGLRSDPVSSEKLQVIDHYHKGREYYLSRQFTYARAEFAKVLAVDNQDKAAMLHLLRCQHWLQSPPTDFEWDQGVWTFQEK</sequence>
<dbReference type="EMBL" id="JAYGHG010000019">
    <property type="protein sequence ID" value="MEA5582194.1"/>
    <property type="molecule type" value="Genomic_DNA"/>
</dbReference>
<dbReference type="Gene3D" id="3.30.450.20">
    <property type="entry name" value="PAS domain"/>
    <property type="match status" value="1"/>
</dbReference>
<dbReference type="SMART" id="SM00044">
    <property type="entry name" value="CYCc"/>
    <property type="match status" value="1"/>
</dbReference>
<dbReference type="Proteomes" id="UP001302120">
    <property type="component" value="Unassembled WGS sequence"/>
</dbReference>
<dbReference type="PROSITE" id="PS50125">
    <property type="entry name" value="GUANYLATE_CYCLASE_2"/>
    <property type="match status" value="1"/>
</dbReference>
<dbReference type="InterPro" id="IPR035965">
    <property type="entry name" value="PAS-like_dom_sf"/>
</dbReference>
<comment type="caution">
    <text evidence="4">The sequence shown here is derived from an EMBL/GenBank/DDBJ whole genome shotgun (WGS) entry which is preliminary data.</text>
</comment>
<dbReference type="InterPro" id="IPR003018">
    <property type="entry name" value="GAF"/>
</dbReference>
<dbReference type="Pfam" id="PF13426">
    <property type="entry name" value="PAS_9"/>
    <property type="match status" value="1"/>
</dbReference>
<evidence type="ECO:0000259" key="3">
    <source>
        <dbReference type="PROSITE" id="PS50125"/>
    </source>
</evidence>
<reference evidence="4 5" key="1">
    <citation type="submission" date="2023-12" db="EMBL/GenBank/DDBJ databases">
        <title>Baltic Sea Cyanobacteria.</title>
        <authorList>
            <person name="Delbaje E."/>
            <person name="Fewer D.P."/>
            <person name="Shishido T.K."/>
        </authorList>
    </citation>
    <scope>NUCLEOTIDE SEQUENCE [LARGE SCALE GENOMIC DNA]</scope>
    <source>
        <strain evidence="4 5">UHCC-0300</strain>
    </source>
</reference>
<dbReference type="PANTHER" id="PTHR43081:SF1">
    <property type="entry name" value="ADENYLATE CYCLASE, TERMINAL-DIFFERENTIATION SPECIFIC"/>
    <property type="match status" value="1"/>
</dbReference>
<dbReference type="SUPFAM" id="SSF55073">
    <property type="entry name" value="Nucleotide cyclase"/>
    <property type="match status" value="1"/>
</dbReference>